<accession>A0AAV0YXS7</accession>
<gene>
    <name evidence="1" type="ORF">VFH_I367480</name>
</gene>
<dbReference type="EMBL" id="OX451736">
    <property type="protein sequence ID" value="CAI8588857.1"/>
    <property type="molecule type" value="Genomic_DNA"/>
</dbReference>
<protein>
    <submittedName>
        <fullName evidence="1">Uncharacterized protein</fullName>
    </submittedName>
</protein>
<evidence type="ECO:0000313" key="2">
    <source>
        <dbReference type="Proteomes" id="UP001157006"/>
    </source>
</evidence>
<dbReference type="Proteomes" id="UP001157006">
    <property type="component" value="Chromosome 1L"/>
</dbReference>
<keyword evidence="2" id="KW-1185">Reference proteome</keyword>
<sequence>MSEQLRRLFKLMKMMRKLDSTLFRNLVLYELEADSDLLMKMKLCREADSRVSFGEMKFREEFRMCAEFVNEALIYSCWLGFSEKFAIVGQPRIFMLNPFWRGFGQVWNQFIANRVRHLNIISFY</sequence>
<organism evidence="1 2">
    <name type="scientific">Vicia faba</name>
    <name type="common">Broad bean</name>
    <name type="synonym">Faba vulgaris</name>
    <dbReference type="NCBI Taxonomy" id="3906"/>
    <lineage>
        <taxon>Eukaryota</taxon>
        <taxon>Viridiplantae</taxon>
        <taxon>Streptophyta</taxon>
        <taxon>Embryophyta</taxon>
        <taxon>Tracheophyta</taxon>
        <taxon>Spermatophyta</taxon>
        <taxon>Magnoliopsida</taxon>
        <taxon>eudicotyledons</taxon>
        <taxon>Gunneridae</taxon>
        <taxon>Pentapetalae</taxon>
        <taxon>rosids</taxon>
        <taxon>fabids</taxon>
        <taxon>Fabales</taxon>
        <taxon>Fabaceae</taxon>
        <taxon>Papilionoideae</taxon>
        <taxon>50 kb inversion clade</taxon>
        <taxon>NPAAA clade</taxon>
        <taxon>Hologalegina</taxon>
        <taxon>IRL clade</taxon>
        <taxon>Fabeae</taxon>
        <taxon>Vicia</taxon>
    </lineage>
</organism>
<dbReference type="AlphaFoldDB" id="A0AAV0YXS7"/>
<proteinExistence type="predicted"/>
<name>A0AAV0YXS7_VICFA</name>
<reference evidence="1 2" key="1">
    <citation type="submission" date="2023-01" db="EMBL/GenBank/DDBJ databases">
        <authorList>
            <person name="Kreplak J."/>
        </authorList>
    </citation>
    <scope>NUCLEOTIDE SEQUENCE [LARGE SCALE GENOMIC DNA]</scope>
</reference>
<evidence type="ECO:0000313" key="1">
    <source>
        <dbReference type="EMBL" id="CAI8588857.1"/>
    </source>
</evidence>